<proteinExistence type="predicted"/>
<name>A0A8S5UE44_9CAUD</name>
<organism evidence="1">
    <name type="scientific">Siphoviridae sp. cti0B23</name>
    <dbReference type="NCBI Taxonomy" id="2825619"/>
    <lineage>
        <taxon>Viruses</taxon>
        <taxon>Duplodnaviria</taxon>
        <taxon>Heunggongvirae</taxon>
        <taxon>Uroviricota</taxon>
        <taxon>Caudoviricetes</taxon>
    </lineage>
</organism>
<evidence type="ECO:0000313" key="1">
    <source>
        <dbReference type="EMBL" id="DAF92646.1"/>
    </source>
</evidence>
<sequence length="85" mass="10112">MWIFCRRRHRAIRLRLCLQRRLCVPMWTAQRCGSFYLWWQAENFLGIKSDSSWITSAFTAISPNGCGNRLWQAAFPIWARAERSC</sequence>
<dbReference type="EMBL" id="BK016069">
    <property type="protein sequence ID" value="DAF92646.1"/>
    <property type="molecule type" value="Genomic_DNA"/>
</dbReference>
<accession>A0A8S5UE44</accession>
<protein>
    <submittedName>
        <fullName evidence="1">Uncharacterized protein</fullName>
    </submittedName>
</protein>
<reference evidence="1" key="1">
    <citation type="journal article" date="2021" name="Proc. Natl. Acad. Sci. U.S.A.">
        <title>A Catalog of Tens of Thousands of Viruses from Human Metagenomes Reveals Hidden Associations with Chronic Diseases.</title>
        <authorList>
            <person name="Tisza M.J."/>
            <person name="Buck C.B."/>
        </authorList>
    </citation>
    <scope>NUCLEOTIDE SEQUENCE</scope>
    <source>
        <strain evidence="1">Cti0B23</strain>
    </source>
</reference>